<dbReference type="Pfam" id="PF03772">
    <property type="entry name" value="Competence"/>
    <property type="match status" value="1"/>
</dbReference>
<feature type="transmembrane region" description="Helical" evidence="6">
    <location>
        <begin position="295"/>
        <end position="317"/>
    </location>
</feature>
<comment type="caution">
    <text evidence="9">The sequence shown here is derived from an EMBL/GenBank/DDBJ whole genome shotgun (WGS) entry which is preliminary data.</text>
</comment>
<feature type="domain" description="DUF4131" evidence="8">
    <location>
        <begin position="45"/>
        <end position="193"/>
    </location>
</feature>
<gene>
    <name evidence="9" type="ORF">Q9295_14385</name>
</gene>
<keyword evidence="3 6" id="KW-0812">Transmembrane</keyword>
<evidence type="ECO:0000256" key="6">
    <source>
        <dbReference type="SAM" id="Phobius"/>
    </source>
</evidence>
<feature type="transmembrane region" description="Helical" evidence="6">
    <location>
        <begin position="435"/>
        <end position="462"/>
    </location>
</feature>
<dbReference type="EMBL" id="JAVDBT010000014">
    <property type="protein sequence ID" value="MDQ2067563.1"/>
    <property type="molecule type" value="Genomic_DNA"/>
</dbReference>
<dbReference type="Pfam" id="PF13567">
    <property type="entry name" value="DUF4131"/>
    <property type="match status" value="1"/>
</dbReference>
<dbReference type="InterPro" id="IPR025405">
    <property type="entry name" value="DUF4131"/>
</dbReference>
<keyword evidence="2" id="KW-1003">Cell membrane</keyword>
<feature type="transmembrane region" description="Helical" evidence="6">
    <location>
        <begin position="254"/>
        <end position="275"/>
    </location>
</feature>
<organism evidence="9 10">
    <name type="scientific">Pseudogemmobacter lacusdianii</name>
    <dbReference type="NCBI Taxonomy" id="3069608"/>
    <lineage>
        <taxon>Bacteria</taxon>
        <taxon>Pseudomonadati</taxon>
        <taxon>Pseudomonadota</taxon>
        <taxon>Alphaproteobacteria</taxon>
        <taxon>Rhodobacterales</taxon>
        <taxon>Paracoccaceae</taxon>
        <taxon>Pseudogemmobacter</taxon>
    </lineage>
</organism>
<feature type="transmembrane region" description="Helical" evidence="6">
    <location>
        <begin position="392"/>
        <end position="415"/>
    </location>
</feature>
<dbReference type="RefSeq" id="WP_306681266.1">
    <property type="nucleotide sequence ID" value="NZ_JAVDBT010000014.1"/>
</dbReference>
<proteinExistence type="predicted"/>
<keyword evidence="4 6" id="KW-1133">Transmembrane helix</keyword>
<dbReference type="Proteomes" id="UP001239680">
    <property type="component" value="Unassembled WGS sequence"/>
</dbReference>
<reference evidence="9 10" key="1">
    <citation type="submission" date="2023-08" db="EMBL/GenBank/DDBJ databases">
        <title>Characterization of two Paracoccaceae strains isolated from Phycosphere and proposal of Xinfangfangia lacusdiani sp. nov.</title>
        <authorList>
            <person name="Deng Y."/>
            <person name="Zhang Y.Q."/>
        </authorList>
    </citation>
    <scope>NUCLEOTIDE SEQUENCE [LARGE SCALE GENOMIC DNA]</scope>
    <source>
        <strain evidence="9 10">CPCC 101601</strain>
    </source>
</reference>
<protein>
    <submittedName>
        <fullName evidence="9">ComEC/Rec2 family competence protein</fullName>
    </submittedName>
</protein>
<comment type="subcellular location">
    <subcellularLocation>
        <location evidence="1">Cell membrane</location>
        <topology evidence="1">Multi-pass membrane protein</topology>
    </subcellularLocation>
</comment>
<sequence length="695" mass="73864">MLTRLTDALEGARGLLMPFAATAMGIGIATWFQWPSEPRGAVYAAFTSGLAFGLALWRFGPWQGRPLAAVLSLLCLGFLLAGLRAQMMSAPVLSFRYYGPVEGRVVEMDRSSSDALRLTFDEVVLRDMAPERTPKRVRISLRGAQMHDPQPGETLILTAHLAAPQGPVEPGGFDFRRMAWFQGLGAVGYTGSPALLLKSPEPFEALIARMRMALSTAMRAHIPGDAGAFAAGAMTGDRSGISQETVRALRDSSLAHLLAISGMNLAFLVAFVFWLVRGGIALVPMVALRVNGKKISAVLSLAVAGYYLLLSGANVATERAFVMVAVVLMAVILDRRAITLRTAALAAMLLLALRPESLMEPGFQMSFAATVALVAGFKALDHKVLLYGWPRWSLPIFTLVASSVLGGFATAPYATATFNRFADYGLLANLLTVPVMGAVVMPSGAMAVLLAPLGLAWLALWVMEQGVRWILWVAHWVAGLEGAVTMIPAPHGAALPLITLGGIWLIAWPGRARLAGALVLALGLLVWPLAPRPDLLIADDGRLLGLMGPEGRALSRATGGGFAAENWLESDGDGASQAQAAERPGFSGPQSARRFSLGGLSGVALHGKAALEALEAACSSYDLVIIAARVEVPPQGDCLVMDENRLRLTGALAIWLEGARYRVEATRARHRLWGGKPMPPEALPDLNAIAVRNAQ</sequence>
<feature type="transmembrane region" description="Helical" evidence="6">
    <location>
        <begin position="15"/>
        <end position="34"/>
    </location>
</feature>
<feature type="transmembrane region" description="Helical" evidence="6">
    <location>
        <begin position="41"/>
        <end position="60"/>
    </location>
</feature>
<evidence type="ECO:0000256" key="4">
    <source>
        <dbReference type="ARBA" id="ARBA00022989"/>
    </source>
</evidence>
<dbReference type="InterPro" id="IPR004477">
    <property type="entry name" value="ComEC_N"/>
</dbReference>
<name>A0ABU0W0N9_9RHOB</name>
<keyword evidence="10" id="KW-1185">Reference proteome</keyword>
<feature type="domain" description="ComEC/Rec2-related protein" evidence="7">
    <location>
        <begin position="235"/>
        <end position="510"/>
    </location>
</feature>
<evidence type="ECO:0000256" key="1">
    <source>
        <dbReference type="ARBA" id="ARBA00004651"/>
    </source>
</evidence>
<dbReference type="PANTHER" id="PTHR30619:SF1">
    <property type="entry name" value="RECOMBINATION PROTEIN 2"/>
    <property type="match status" value="1"/>
</dbReference>
<evidence type="ECO:0000259" key="8">
    <source>
        <dbReference type="Pfam" id="PF13567"/>
    </source>
</evidence>
<keyword evidence="5 6" id="KW-0472">Membrane</keyword>
<evidence type="ECO:0000313" key="10">
    <source>
        <dbReference type="Proteomes" id="UP001239680"/>
    </source>
</evidence>
<dbReference type="NCBIfam" id="TIGR00360">
    <property type="entry name" value="ComEC_N-term"/>
    <property type="match status" value="1"/>
</dbReference>
<feature type="transmembrane region" description="Helical" evidence="6">
    <location>
        <begin position="66"/>
        <end position="83"/>
    </location>
</feature>
<evidence type="ECO:0000256" key="3">
    <source>
        <dbReference type="ARBA" id="ARBA00022692"/>
    </source>
</evidence>
<accession>A0ABU0W0N9</accession>
<evidence type="ECO:0000256" key="2">
    <source>
        <dbReference type="ARBA" id="ARBA00022475"/>
    </source>
</evidence>
<dbReference type="PANTHER" id="PTHR30619">
    <property type="entry name" value="DNA INTERNALIZATION/COMPETENCE PROTEIN COMEC/REC2"/>
    <property type="match status" value="1"/>
</dbReference>
<feature type="transmembrane region" description="Helical" evidence="6">
    <location>
        <begin position="493"/>
        <end position="509"/>
    </location>
</feature>
<evidence type="ECO:0000313" key="9">
    <source>
        <dbReference type="EMBL" id="MDQ2067563.1"/>
    </source>
</evidence>
<dbReference type="InterPro" id="IPR052159">
    <property type="entry name" value="Competence_DNA_uptake"/>
</dbReference>
<feature type="transmembrane region" description="Helical" evidence="6">
    <location>
        <begin position="514"/>
        <end position="530"/>
    </location>
</feature>
<evidence type="ECO:0000259" key="7">
    <source>
        <dbReference type="Pfam" id="PF03772"/>
    </source>
</evidence>
<evidence type="ECO:0000256" key="5">
    <source>
        <dbReference type="ARBA" id="ARBA00023136"/>
    </source>
</evidence>
<feature type="transmembrane region" description="Helical" evidence="6">
    <location>
        <begin position="338"/>
        <end position="355"/>
    </location>
</feature>